<gene>
    <name evidence="2" type="ORF">B9P99_05800</name>
</gene>
<protein>
    <submittedName>
        <fullName evidence="2">Uncharacterized protein</fullName>
    </submittedName>
</protein>
<comment type="caution">
    <text evidence="2">The sequence shown here is derived from an EMBL/GenBank/DDBJ whole genome shotgun (WGS) entry which is preliminary data.</text>
</comment>
<feature type="transmembrane region" description="Helical" evidence="1">
    <location>
        <begin position="46"/>
        <end position="69"/>
    </location>
</feature>
<feature type="transmembrane region" description="Helical" evidence="1">
    <location>
        <begin position="12"/>
        <end position="34"/>
    </location>
</feature>
<evidence type="ECO:0000313" key="2">
    <source>
        <dbReference type="EMBL" id="PSN88671.1"/>
    </source>
</evidence>
<keyword evidence="1" id="KW-1133">Transmembrane helix</keyword>
<reference evidence="2 3" key="1">
    <citation type="submission" date="2017-04" db="EMBL/GenBank/DDBJ databases">
        <title>Novel microbial lineages endemic to geothermal iron-oxide mats fill important gaps in the evolutionary history of Archaea.</title>
        <authorList>
            <person name="Jay Z.J."/>
            <person name="Beam J.P."/>
            <person name="Dlakic M."/>
            <person name="Rusch D.B."/>
            <person name="Kozubal M.A."/>
            <person name="Inskeep W.P."/>
        </authorList>
    </citation>
    <scope>NUCLEOTIDE SEQUENCE [LARGE SCALE GENOMIC DNA]</scope>
    <source>
        <strain evidence="2">OSP_B</strain>
    </source>
</reference>
<organism evidence="2 3">
    <name type="scientific">Candidatus Marsarchaeota G1 archaeon OSP_B</name>
    <dbReference type="NCBI Taxonomy" id="1978153"/>
    <lineage>
        <taxon>Archaea</taxon>
        <taxon>Candidatus Marsarchaeota</taxon>
        <taxon>Candidatus Marsarchaeota group 1</taxon>
    </lineage>
</organism>
<evidence type="ECO:0000256" key="1">
    <source>
        <dbReference type="SAM" id="Phobius"/>
    </source>
</evidence>
<dbReference type="GO" id="GO:0005886">
    <property type="term" value="C:plasma membrane"/>
    <property type="evidence" value="ECO:0007669"/>
    <property type="project" value="UniProtKB-SubCell"/>
</dbReference>
<evidence type="ECO:0000313" key="3">
    <source>
        <dbReference type="Proteomes" id="UP000240838"/>
    </source>
</evidence>
<keyword evidence="1" id="KW-0812">Transmembrane</keyword>
<dbReference type="AlphaFoldDB" id="A0A2R6AQL0"/>
<sequence length="93" mass="10575">MAIYRTREHIFFVFAALVELFGGFLYSLAWYIILKPSGVNVSIKQAYFITMGSLFLIYTTPSGITAEAARIAMTKNMLRAITEVLQLLWLFTV</sequence>
<accession>A0A2R6AQL0</accession>
<dbReference type="EMBL" id="NEXA01000232">
    <property type="protein sequence ID" value="PSN88671.1"/>
    <property type="molecule type" value="Genomic_DNA"/>
</dbReference>
<keyword evidence="1" id="KW-0472">Membrane</keyword>
<name>A0A2R6AQL0_9ARCH</name>
<dbReference type="Proteomes" id="UP000240838">
    <property type="component" value="Unassembled WGS sequence"/>
</dbReference>
<proteinExistence type="predicted"/>